<gene>
    <name evidence="5 6" type="primary">LOC107271934</name>
</gene>
<sequence>MWLPTVGLMLLCLYASPCNSREITHDDIKDAMLSLVHMMRDNTEKLERHEARERALGEQMKKTISLLTKRVSTVDGLKTHLTKMDERISGIERLITQRDERERIQMQKTTDALEDLESRLEGWLTNIENKVAEVNNRPEVTPSTAPEKVSLDVMRKLNDTEARLAGQIATLEIGIETMGTRTKDEAALQADKIQTVFTQVRDIGARLGDMESGLDFVKENLGKIQENPKEPTVDVNPAMEMQTLMLSRVKELLEDTSERIRELPKVSEVQTLYNESQMSLQETKHTLENVIQRGIDGVGNKVSESKEEVKDTVSALRLDLANNAERVKKDLQDLEKGQSVMVSMADHVLDTRKRVEYGVHQILLEVGDLVKAQGTSLNTTLTERFDGISNDIINNQKGALANLTTKMEQEMNQVWRQINVMYQQMMESAKALEKLHKQNEAYVNGTTTTMGSMESKVSEITKRMREVDENLNYLLGRLSLVTQEFNQIKSGLGTALDNIKASFKEVQDKAKDLSTPGPHPVPEHHKEVDEARSLETSSGERVPEISNILSTIAN</sequence>
<dbReference type="AlphaFoldDB" id="A0AAJ7C7Q8"/>
<accession>A0AAJ7C7Q8</accession>
<dbReference type="Proteomes" id="UP000694920">
    <property type="component" value="Unplaced"/>
</dbReference>
<feature type="region of interest" description="Disordered" evidence="2">
    <location>
        <begin position="507"/>
        <end position="546"/>
    </location>
</feature>
<proteinExistence type="predicted"/>
<evidence type="ECO:0000313" key="4">
    <source>
        <dbReference type="Proteomes" id="UP000694920"/>
    </source>
</evidence>
<dbReference type="KEGG" id="ccin:107271934"/>
<feature type="chain" id="PRO_5044708680" evidence="3">
    <location>
        <begin position="21"/>
        <end position="554"/>
    </location>
</feature>
<dbReference type="GeneID" id="107271934"/>
<keyword evidence="3" id="KW-0732">Signal</keyword>
<keyword evidence="1" id="KW-0175">Coiled coil</keyword>
<keyword evidence="4" id="KW-1185">Reference proteome</keyword>
<evidence type="ECO:0000256" key="1">
    <source>
        <dbReference type="SAM" id="Coils"/>
    </source>
</evidence>
<evidence type="ECO:0000313" key="6">
    <source>
        <dbReference type="RefSeq" id="XP_015604032.1"/>
    </source>
</evidence>
<feature type="coiled-coil region" evidence="1">
    <location>
        <begin position="106"/>
        <end position="133"/>
    </location>
</feature>
<name>A0AAJ7C7Q8_CEPCN</name>
<protein>
    <submittedName>
        <fullName evidence="5 6">Uncharacterized protein LOC107271934</fullName>
    </submittedName>
</protein>
<dbReference type="RefSeq" id="XP_015604031.1">
    <property type="nucleotide sequence ID" value="XM_015748545.2"/>
</dbReference>
<evidence type="ECO:0000313" key="5">
    <source>
        <dbReference type="RefSeq" id="XP_015604031.1"/>
    </source>
</evidence>
<feature type="signal peptide" evidence="3">
    <location>
        <begin position="1"/>
        <end position="20"/>
    </location>
</feature>
<dbReference type="GO" id="GO:0005886">
    <property type="term" value="C:plasma membrane"/>
    <property type="evidence" value="ECO:0007669"/>
    <property type="project" value="TreeGrafter"/>
</dbReference>
<evidence type="ECO:0000256" key="2">
    <source>
        <dbReference type="SAM" id="MobiDB-lite"/>
    </source>
</evidence>
<feature type="compositionally biased region" description="Basic and acidic residues" evidence="2">
    <location>
        <begin position="521"/>
        <end position="533"/>
    </location>
</feature>
<organism evidence="4 5">
    <name type="scientific">Cephus cinctus</name>
    <name type="common">Wheat stem sawfly</name>
    <dbReference type="NCBI Taxonomy" id="211228"/>
    <lineage>
        <taxon>Eukaryota</taxon>
        <taxon>Metazoa</taxon>
        <taxon>Ecdysozoa</taxon>
        <taxon>Arthropoda</taxon>
        <taxon>Hexapoda</taxon>
        <taxon>Insecta</taxon>
        <taxon>Pterygota</taxon>
        <taxon>Neoptera</taxon>
        <taxon>Endopterygota</taxon>
        <taxon>Hymenoptera</taxon>
        <taxon>Cephoidea</taxon>
        <taxon>Cephidae</taxon>
        <taxon>Cephus</taxon>
    </lineage>
</organism>
<dbReference type="Gene3D" id="1.10.287.950">
    <property type="entry name" value="Methyl-accepting chemotaxis protein"/>
    <property type="match status" value="1"/>
</dbReference>
<evidence type="ECO:0000256" key="3">
    <source>
        <dbReference type="SAM" id="SignalP"/>
    </source>
</evidence>
<dbReference type="PANTHER" id="PTHR39960">
    <property type="entry name" value="LD34147P"/>
    <property type="match status" value="1"/>
</dbReference>
<reference evidence="5 6" key="1">
    <citation type="submission" date="2025-04" db="UniProtKB">
        <authorList>
            <consortium name="RefSeq"/>
        </authorList>
    </citation>
    <scope>IDENTIFICATION</scope>
</reference>
<dbReference type="RefSeq" id="XP_015604032.1">
    <property type="nucleotide sequence ID" value="XM_015748546.2"/>
</dbReference>
<dbReference type="PANTHER" id="PTHR39960:SF1">
    <property type="entry name" value="LD34147P"/>
    <property type="match status" value="1"/>
</dbReference>